<feature type="region of interest" description="Disordered" evidence="1">
    <location>
        <begin position="148"/>
        <end position="167"/>
    </location>
</feature>
<accession>A0A5C6Q4U4</accession>
<feature type="compositionally biased region" description="Basic and acidic residues" evidence="1">
    <location>
        <begin position="47"/>
        <end position="61"/>
    </location>
</feature>
<evidence type="ECO:0000256" key="1">
    <source>
        <dbReference type="SAM" id="MobiDB-lite"/>
    </source>
</evidence>
<dbReference type="Pfam" id="PF04375">
    <property type="entry name" value="HemX"/>
    <property type="match status" value="1"/>
</dbReference>
<feature type="transmembrane region" description="Helical" evidence="2">
    <location>
        <begin position="87"/>
        <end position="108"/>
    </location>
</feature>
<organism evidence="3 4">
    <name type="scientific">Colwellia demingiae</name>
    <dbReference type="NCBI Taxonomy" id="89401"/>
    <lineage>
        <taxon>Bacteria</taxon>
        <taxon>Pseudomonadati</taxon>
        <taxon>Pseudomonadota</taxon>
        <taxon>Gammaproteobacteria</taxon>
        <taxon>Alteromonadales</taxon>
        <taxon>Colwelliaceae</taxon>
        <taxon>Colwellia</taxon>
    </lineage>
</organism>
<proteinExistence type="predicted"/>
<evidence type="ECO:0000313" key="3">
    <source>
        <dbReference type="EMBL" id="TWX63800.1"/>
    </source>
</evidence>
<dbReference type="Proteomes" id="UP000321822">
    <property type="component" value="Unassembled WGS sequence"/>
</dbReference>
<dbReference type="InterPro" id="IPR007470">
    <property type="entry name" value="HemX"/>
</dbReference>
<keyword evidence="2" id="KW-0472">Membrane</keyword>
<evidence type="ECO:0000256" key="2">
    <source>
        <dbReference type="SAM" id="Phobius"/>
    </source>
</evidence>
<feature type="region of interest" description="Disordered" evidence="1">
    <location>
        <begin position="448"/>
        <end position="472"/>
    </location>
</feature>
<protein>
    <submittedName>
        <fullName evidence="3">Heme biosynthesis operon protein HemX</fullName>
    </submittedName>
</protein>
<dbReference type="PANTHER" id="PTHR38043:SF1">
    <property type="entry name" value="PROTEIN HEMX"/>
    <property type="match status" value="1"/>
</dbReference>
<comment type="caution">
    <text evidence="3">The sequence shown here is derived from an EMBL/GenBank/DDBJ whole genome shotgun (WGS) entry which is preliminary data.</text>
</comment>
<keyword evidence="2" id="KW-1133">Transmembrane helix</keyword>
<dbReference type="OrthoDB" id="5739852at2"/>
<dbReference type="RefSeq" id="WP_146791721.1">
    <property type="nucleotide sequence ID" value="NZ_VOLT01000017.1"/>
</dbReference>
<keyword evidence="2" id="KW-0812">Transmembrane</keyword>
<evidence type="ECO:0000313" key="4">
    <source>
        <dbReference type="Proteomes" id="UP000321822"/>
    </source>
</evidence>
<feature type="compositionally biased region" description="Polar residues" evidence="1">
    <location>
        <begin position="148"/>
        <end position="159"/>
    </location>
</feature>
<keyword evidence="4" id="KW-1185">Reference proteome</keyword>
<dbReference type="EMBL" id="VOLT01000017">
    <property type="protein sequence ID" value="TWX63800.1"/>
    <property type="molecule type" value="Genomic_DNA"/>
</dbReference>
<dbReference type="PANTHER" id="PTHR38043">
    <property type="entry name" value="PROTEIN HEMX"/>
    <property type="match status" value="1"/>
</dbReference>
<gene>
    <name evidence="3" type="ORF">ESZ36_21560</name>
</gene>
<feature type="compositionally biased region" description="Polar residues" evidence="1">
    <location>
        <begin position="63"/>
        <end position="78"/>
    </location>
</feature>
<feature type="compositionally biased region" description="Basic and acidic residues" evidence="1">
    <location>
        <begin position="1"/>
        <end position="28"/>
    </location>
</feature>
<feature type="compositionally biased region" description="Polar residues" evidence="1">
    <location>
        <begin position="29"/>
        <end position="44"/>
    </location>
</feature>
<name>A0A5C6Q4U4_9GAMM</name>
<sequence length="472" mass="53555">MEYRIMSDNEIPKNKLSDNSDTEKKETDTLSSGSNTNKTSATENDNVDTKKATLSKPDPKKSAASTGTRKSSPSNTQVAADKPSNKIATIALVIASVSIFVSIGHYVWQQQQNSAQFLTLNQQNQQAIQQSQVQLKNSLTAEFSRQLQQQHRNTSQSQESAKKAHLDSDTQLQQLTTQIRQLEQQVSLRQPNDWLIHEAEYLVRVAARTMWLERDTKAAINLLRDADNRLRELDQPKFLPVRALINEDIESLALMPTLKNQEAILTLMALNKQVPTLMLAGVNLAEALDQTTEDLALSDNIGDWQENLAKTWHKFLNDFITVRRRTGMVEPLMAPEQQQHLKQNLSLKIQLVQWAASEQKEEIYQQTLLDIQQWLNEFFDMNLPVNKSFYESIEQLKQQTIHYDYPSDLRSLAAIKRLLQDSKQVTKPQTSKSESVKVEQAEKQVIEQIAEPISVPKDSPKPESEKASGGQL</sequence>
<reference evidence="3 4" key="1">
    <citation type="submission" date="2019-07" db="EMBL/GenBank/DDBJ databases">
        <title>Genomes of sea-ice associated Colwellia species.</title>
        <authorList>
            <person name="Bowman J.P."/>
        </authorList>
    </citation>
    <scope>NUCLEOTIDE SEQUENCE [LARGE SCALE GENOMIC DNA]</scope>
    <source>
        <strain evidence="3 4">ACAM 459</strain>
    </source>
</reference>
<feature type="region of interest" description="Disordered" evidence="1">
    <location>
        <begin position="1"/>
        <end position="81"/>
    </location>
</feature>
<dbReference type="AlphaFoldDB" id="A0A5C6Q4U4"/>